<gene>
    <name evidence="4" type="ORF">Bxe_C1259</name>
</gene>
<dbReference type="AlphaFoldDB" id="Q13FM0"/>
<feature type="region of interest" description="Disordered" evidence="1">
    <location>
        <begin position="81"/>
        <end position="120"/>
    </location>
</feature>
<keyword evidence="5" id="KW-1185">Reference proteome</keyword>
<accession>Q13FM0</accession>
<feature type="domain" description="Surface antigen" evidence="3">
    <location>
        <begin position="81"/>
        <end position="162"/>
    </location>
</feature>
<sequence>MNNWLLAIACTVMTGATLTGCADSNGSGGIDKTTGGALLGAGAGATLGGLFSHGSAGAIVAGGLAGGLLGGVIGHELDERDREAREAALQQALQTSQDNRPRQWHNPKTGNSGAIKPLNGYTKSASAQTCRQFTETYTKEGKTYEQTSRACRDANGEWKLANR</sequence>
<protein>
    <submittedName>
        <fullName evidence="4">Surface antigen</fullName>
    </submittedName>
</protein>
<name>Q13FM0_PARXL</name>
<feature type="domain" description="Glycine zipper" evidence="2">
    <location>
        <begin position="35"/>
        <end position="80"/>
    </location>
</feature>
<dbReference type="Pfam" id="PF13488">
    <property type="entry name" value="Gly-zipper_Omp"/>
    <property type="match status" value="1"/>
</dbReference>
<dbReference type="Pfam" id="PF16998">
    <property type="entry name" value="17kDa_Anti_2"/>
    <property type="match status" value="1"/>
</dbReference>
<dbReference type="KEGG" id="bxe:Bxe_C1259"/>
<proteinExistence type="predicted"/>
<dbReference type="STRING" id="266265.Bxe_C1259"/>
<dbReference type="InterPro" id="IPR039567">
    <property type="entry name" value="Gly-zipper"/>
</dbReference>
<dbReference type="InterPro" id="IPR016364">
    <property type="entry name" value="Surface_antigen_Rickettsia"/>
</dbReference>
<evidence type="ECO:0000259" key="2">
    <source>
        <dbReference type="Pfam" id="PF13488"/>
    </source>
</evidence>
<dbReference type="eggNOG" id="COG4520">
    <property type="taxonomic scope" value="Bacteria"/>
</dbReference>
<evidence type="ECO:0000256" key="1">
    <source>
        <dbReference type="SAM" id="MobiDB-lite"/>
    </source>
</evidence>
<dbReference type="Proteomes" id="UP000001817">
    <property type="component" value="Chromosome 3"/>
</dbReference>
<evidence type="ECO:0000259" key="3">
    <source>
        <dbReference type="Pfam" id="PF16998"/>
    </source>
</evidence>
<evidence type="ECO:0000313" key="5">
    <source>
        <dbReference type="Proteomes" id="UP000001817"/>
    </source>
</evidence>
<dbReference type="EMBL" id="CP000272">
    <property type="protein sequence ID" value="ABE37119.1"/>
    <property type="molecule type" value="Genomic_DNA"/>
</dbReference>
<dbReference type="InterPro" id="IPR032635">
    <property type="entry name" value="Anti_2"/>
</dbReference>
<dbReference type="RefSeq" id="WP_011494345.1">
    <property type="nucleotide sequence ID" value="NC_007953.1"/>
</dbReference>
<dbReference type="KEGG" id="bxb:DR64_8554"/>
<dbReference type="OrthoDB" id="9112868at2"/>
<evidence type="ECO:0000313" key="4">
    <source>
        <dbReference type="EMBL" id="ABE37119.1"/>
    </source>
</evidence>
<organism evidence="4 5">
    <name type="scientific">Paraburkholderia xenovorans (strain LB400)</name>
    <dbReference type="NCBI Taxonomy" id="266265"/>
    <lineage>
        <taxon>Bacteria</taxon>
        <taxon>Pseudomonadati</taxon>
        <taxon>Pseudomonadota</taxon>
        <taxon>Betaproteobacteria</taxon>
        <taxon>Burkholderiales</taxon>
        <taxon>Burkholderiaceae</taxon>
        <taxon>Paraburkholderia</taxon>
    </lineage>
</organism>
<reference evidence="4 5" key="1">
    <citation type="journal article" date="2006" name="Proc. Natl. Acad. Sci. U.S.A.">
        <title>Burkholderia xenovorans LB400 harbors a multi-replicon, 9.73-Mbp genome shaped for versatility.</title>
        <authorList>
            <person name="Chain P.S."/>
            <person name="Denef V.J."/>
            <person name="Konstantinidis K.T."/>
            <person name="Vergez L.M."/>
            <person name="Agullo L."/>
            <person name="Reyes V.L."/>
            <person name="Hauser L."/>
            <person name="Cordova M."/>
            <person name="Gomez L."/>
            <person name="Gonzalez M."/>
            <person name="Land M."/>
            <person name="Lao V."/>
            <person name="Larimer F."/>
            <person name="LiPuma J.J."/>
            <person name="Mahenthiralingam E."/>
            <person name="Malfatti S.A."/>
            <person name="Marx C.J."/>
            <person name="Parnell J.J."/>
            <person name="Ramette A."/>
            <person name="Richardson P."/>
            <person name="Seeger M."/>
            <person name="Smith D."/>
            <person name="Spilker T."/>
            <person name="Sul W.J."/>
            <person name="Tsoi T.V."/>
            <person name="Ulrich L.E."/>
            <person name="Zhulin I.B."/>
            <person name="Tiedje J.M."/>
        </authorList>
    </citation>
    <scope>NUCLEOTIDE SEQUENCE [LARGE SCALE GENOMIC DNA]</scope>
    <source>
        <strain evidence="4 5">LB400</strain>
    </source>
</reference>
<dbReference type="PIRSF" id="PIRSF002721">
    <property type="entry name" value="Surface_antigen_Rickettsia"/>
    <property type="match status" value="1"/>
</dbReference>